<organism evidence="2 3">
    <name type="scientific">Helicobacter ganmani</name>
    <dbReference type="NCBI Taxonomy" id="60246"/>
    <lineage>
        <taxon>Bacteria</taxon>
        <taxon>Pseudomonadati</taxon>
        <taxon>Campylobacterota</taxon>
        <taxon>Epsilonproteobacteria</taxon>
        <taxon>Campylobacterales</taxon>
        <taxon>Helicobacteraceae</taxon>
        <taxon>Helicobacter</taxon>
    </lineage>
</organism>
<sequence length="137" mass="16182">MEKEIKSTRVGFYLNEDDQKMLQSLKNRKGITKNAIIREMIKECYFREDDSKESKNIAYLIMLNKTFIDNIHRIGNNINQIAYHLNAGKDLNNQIESIISNINEIKSILTEYKKVLKKDKIHNLFKKSKYRRVSKNG</sequence>
<gene>
    <name evidence="2" type="ORF">CQA43_01865</name>
</gene>
<name>A0A3D8IH07_9HELI</name>
<keyword evidence="3" id="KW-1185">Reference proteome</keyword>
<dbReference type="AlphaFoldDB" id="A0A3D8IH07"/>
<proteinExistence type="predicted"/>
<dbReference type="InterPro" id="IPR008687">
    <property type="entry name" value="MobC"/>
</dbReference>
<accession>A0A3D8IH07</accession>
<dbReference type="EMBL" id="NXLS01000001">
    <property type="protein sequence ID" value="RDU64567.1"/>
    <property type="molecule type" value="Genomic_DNA"/>
</dbReference>
<dbReference type="Proteomes" id="UP000256650">
    <property type="component" value="Unassembled WGS sequence"/>
</dbReference>
<dbReference type="GeneID" id="82535034"/>
<evidence type="ECO:0000259" key="1">
    <source>
        <dbReference type="Pfam" id="PF05713"/>
    </source>
</evidence>
<evidence type="ECO:0000313" key="2">
    <source>
        <dbReference type="EMBL" id="RDU64567.1"/>
    </source>
</evidence>
<evidence type="ECO:0000313" key="3">
    <source>
        <dbReference type="Proteomes" id="UP000256650"/>
    </source>
</evidence>
<dbReference type="RefSeq" id="WP_115550902.1">
    <property type="nucleotide sequence ID" value="NZ_CAQJPM010000048.1"/>
</dbReference>
<protein>
    <recommendedName>
        <fullName evidence="1">Bacterial mobilisation domain-containing protein</fullName>
    </recommendedName>
</protein>
<comment type="caution">
    <text evidence="2">The sequence shown here is derived from an EMBL/GenBank/DDBJ whole genome shotgun (WGS) entry which is preliminary data.</text>
</comment>
<reference evidence="2 3" key="1">
    <citation type="submission" date="2018-04" db="EMBL/GenBank/DDBJ databases">
        <title>Novel Campyloabacter and Helicobacter Species and Strains.</title>
        <authorList>
            <person name="Mannion A.J."/>
            <person name="Shen Z."/>
            <person name="Fox J.G."/>
        </authorList>
    </citation>
    <scope>NUCLEOTIDE SEQUENCE [LARGE SCALE GENOMIC DNA]</scope>
    <source>
        <strain evidence="2 3">MIT 99-5101</strain>
    </source>
</reference>
<dbReference type="OrthoDB" id="5362788at2"/>
<dbReference type="Pfam" id="PF05713">
    <property type="entry name" value="MobC"/>
    <property type="match status" value="1"/>
</dbReference>
<feature type="domain" description="Bacterial mobilisation" evidence="1">
    <location>
        <begin position="71"/>
        <end position="110"/>
    </location>
</feature>